<organism evidence="2 3">
    <name type="scientific">Pinibacter aurantiacus</name>
    <dbReference type="NCBI Taxonomy" id="2851599"/>
    <lineage>
        <taxon>Bacteria</taxon>
        <taxon>Pseudomonadati</taxon>
        <taxon>Bacteroidota</taxon>
        <taxon>Chitinophagia</taxon>
        <taxon>Chitinophagales</taxon>
        <taxon>Chitinophagaceae</taxon>
        <taxon>Pinibacter</taxon>
    </lineage>
</organism>
<accession>A0A9E2W901</accession>
<proteinExistence type="predicted"/>
<dbReference type="AlphaFoldDB" id="A0A9E2W901"/>
<comment type="caution">
    <text evidence="2">The sequence shown here is derived from an EMBL/GenBank/DDBJ whole genome shotgun (WGS) entry which is preliminary data.</text>
</comment>
<dbReference type="Pfam" id="PF00561">
    <property type="entry name" value="Abhydrolase_1"/>
    <property type="match status" value="1"/>
</dbReference>
<dbReference type="EMBL" id="JAHSPG010000015">
    <property type="protein sequence ID" value="MBV4359296.1"/>
    <property type="molecule type" value="Genomic_DNA"/>
</dbReference>
<dbReference type="PANTHER" id="PTHR46331">
    <property type="entry name" value="VALACYCLOVIR HYDROLASE"/>
    <property type="match status" value="1"/>
</dbReference>
<evidence type="ECO:0000259" key="1">
    <source>
        <dbReference type="Pfam" id="PF00561"/>
    </source>
</evidence>
<sequence length="262" mass="28699">MQAQQTGSNGKYASVNGINMYYEIHGSGQPLVLIHGGGSTIYATFGKILPALAKYNQVIAVELQAHGHTSDRNAPSSFEQDADDVAALLKQLNISKASFFGFSNGGNTAMQVAIRHPNLVNRLIIASSMYRRDGIPQVFWDGMNHATIDNMPKQLRDAYLKINNDSAGLMTMFKRDAVRMQNFKDWNEADIKSIKAPTLVVAAVNDVMTPEHTVALYRLFSNGQLAILPGGHGDYLGEITTSAPPEEITYVLSLVELFLHSK</sequence>
<dbReference type="InterPro" id="IPR000073">
    <property type="entry name" value="AB_hydrolase_1"/>
</dbReference>
<dbReference type="GO" id="GO:0017171">
    <property type="term" value="F:serine hydrolase activity"/>
    <property type="evidence" value="ECO:0007669"/>
    <property type="project" value="TreeGrafter"/>
</dbReference>
<gene>
    <name evidence="2" type="ORF">KTO63_19160</name>
</gene>
<keyword evidence="2" id="KW-0378">Hydrolase</keyword>
<name>A0A9E2W901_9BACT</name>
<evidence type="ECO:0000313" key="2">
    <source>
        <dbReference type="EMBL" id="MBV4359296.1"/>
    </source>
</evidence>
<dbReference type="PANTHER" id="PTHR46331:SF2">
    <property type="entry name" value="VALACYCLOVIR HYDROLASE"/>
    <property type="match status" value="1"/>
</dbReference>
<feature type="domain" description="AB hydrolase-1" evidence="1">
    <location>
        <begin position="30"/>
        <end position="141"/>
    </location>
</feature>
<protein>
    <submittedName>
        <fullName evidence="2">Alpha/beta hydrolase</fullName>
    </submittedName>
</protein>
<evidence type="ECO:0000313" key="3">
    <source>
        <dbReference type="Proteomes" id="UP000812270"/>
    </source>
</evidence>
<keyword evidence="3" id="KW-1185">Reference proteome</keyword>
<dbReference type="Proteomes" id="UP000812270">
    <property type="component" value="Unassembled WGS sequence"/>
</dbReference>
<reference evidence="2" key="1">
    <citation type="submission" date="2021-06" db="EMBL/GenBank/DDBJ databases">
        <authorList>
            <person name="Huq M.A."/>
        </authorList>
    </citation>
    <scope>NUCLEOTIDE SEQUENCE</scope>
    <source>
        <strain evidence="2">MAH-26</strain>
    </source>
</reference>